<proteinExistence type="predicted"/>
<dbReference type="Proteomes" id="UP000266441">
    <property type="component" value="Unassembled WGS sequence"/>
</dbReference>
<dbReference type="EMBL" id="QWET01000015">
    <property type="protein sequence ID" value="RIH63882.1"/>
    <property type="molecule type" value="Genomic_DNA"/>
</dbReference>
<sequence length="287" mass="30923">MFSPEDAFIAFTTTTASVSEINSTVSIPVQVTALKGAPSVSVTFEFDIEGLEKPAIEGEDFTLLNASKTLSVSSGYGYDTIRIKTIDNDLFTGNKTVNIKLVSNSLDYDFGAENTLALTVNDDDHPLGWMLGSYNAKVTATANGDLSYPVNIMALEGETKIVKIYGLSGVGLGAPIDPPTSEDDFDYYLLGTVSDDFSSISIKSGQEWDDWNYGPTSFTVWLDDNGEADEADALIGTITTDGGVVITFSQQFTFMITEGNNEGLGIQWAWNEDAEPNSPTCILTRAE</sequence>
<comment type="caution">
    <text evidence="1">The sequence shown here is derived from an EMBL/GenBank/DDBJ whole genome shotgun (WGS) entry which is preliminary data.</text>
</comment>
<dbReference type="InterPro" id="IPR038081">
    <property type="entry name" value="CalX-like_sf"/>
</dbReference>
<evidence type="ECO:0000313" key="1">
    <source>
        <dbReference type="EMBL" id="RIH63882.1"/>
    </source>
</evidence>
<keyword evidence="2" id="KW-1185">Reference proteome</keyword>
<reference evidence="1 2" key="1">
    <citation type="journal article" date="2015" name="Int. J. Syst. Evol. Microbiol.">
        <title>Mariniphaga sediminis sp. nov., isolated from coastal sediment.</title>
        <authorList>
            <person name="Wang F.Q."/>
            <person name="Shen Q.Y."/>
            <person name="Chen G.J."/>
            <person name="Du Z.J."/>
        </authorList>
    </citation>
    <scope>NUCLEOTIDE SEQUENCE [LARGE SCALE GENOMIC DNA]</scope>
    <source>
        <strain evidence="1 2">SY21</strain>
    </source>
</reference>
<evidence type="ECO:0000313" key="2">
    <source>
        <dbReference type="Proteomes" id="UP000266441"/>
    </source>
</evidence>
<gene>
    <name evidence="1" type="ORF">D1164_17230</name>
</gene>
<dbReference type="AlphaFoldDB" id="A0A399CZG6"/>
<accession>A0A399CZG6</accession>
<organism evidence="1 2">
    <name type="scientific">Mariniphaga sediminis</name>
    <dbReference type="NCBI Taxonomy" id="1628158"/>
    <lineage>
        <taxon>Bacteria</taxon>
        <taxon>Pseudomonadati</taxon>
        <taxon>Bacteroidota</taxon>
        <taxon>Bacteroidia</taxon>
        <taxon>Marinilabiliales</taxon>
        <taxon>Prolixibacteraceae</taxon>
        <taxon>Mariniphaga</taxon>
    </lineage>
</organism>
<name>A0A399CZG6_9BACT</name>
<dbReference type="SUPFAM" id="SSF141072">
    <property type="entry name" value="CalX-like"/>
    <property type="match status" value="1"/>
</dbReference>
<evidence type="ECO:0008006" key="3">
    <source>
        <dbReference type="Google" id="ProtNLM"/>
    </source>
</evidence>
<dbReference type="Gene3D" id="2.60.40.2030">
    <property type="match status" value="1"/>
</dbReference>
<protein>
    <recommendedName>
        <fullName evidence="3">Calx-beta domain-containing protein</fullName>
    </recommendedName>
</protein>